<dbReference type="FunFam" id="2.160.20.10:FF:000013">
    <property type="entry name" value="Pectinesterase"/>
    <property type="match status" value="1"/>
</dbReference>
<proteinExistence type="inferred from homology"/>
<dbReference type="UniPathway" id="UPA00545">
    <property type="reaction ID" value="UER00823"/>
</dbReference>
<reference evidence="12" key="1">
    <citation type="journal article" date="2013" name="Nat. Genet.">
        <title>The Capsella rubella genome and the genomic consequences of rapid mating system evolution.</title>
        <authorList>
            <person name="Slotte T."/>
            <person name="Hazzouri K.M."/>
            <person name="Agren J.A."/>
            <person name="Koenig D."/>
            <person name="Maumus F."/>
            <person name="Guo Y.L."/>
            <person name="Steige K."/>
            <person name="Platts A.E."/>
            <person name="Escobar J.S."/>
            <person name="Newman L.K."/>
            <person name="Wang W."/>
            <person name="Mandakova T."/>
            <person name="Vello E."/>
            <person name="Smith L.M."/>
            <person name="Henz S.R."/>
            <person name="Steffen J."/>
            <person name="Takuno S."/>
            <person name="Brandvain Y."/>
            <person name="Coop G."/>
            <person name="Andolfatto P."/>
            <person name="Hu T.T."/>
            <person name="Blanchette M."/>
            <person name="Clark R.M."/>
            <person name="Quesneville H."/>
            <person name="Nordborg M."/>
            <person name="Gaut B.S."/>
            <person name="Lysak M.A."/>
            <person name="Jenkins J."/>
            <person name="Grimwood J."/>
            <person name="Chapman J."/>
            <person name="Prochnik S."/>
            <person name="Shu S."/>
            <person name="Rokhsar D."/>
            <person name="Schmutz J."/>
            <person name="Weigel D."/>
            <person name="Wright S.I."/>
        </authorList>
    </citation>
    <scope>NUCLEOTIDE SEQUENCE [LARGE SCALE GENOMIC DNA]</scope>
    <source>
        <strain evidence="12">cv. Monte Gargano</strain>
    </source>
</reference>
<comment type="similarity">
    <text evidence="2">Belongs to the pectinesterase family.</text>
</comment>
<dbReference type="PANTHER" id="PTHR31321:SF128">
    <property type="entry name" value="PECTINESTERASE CATALYTIC DOMAIN-CONTAINING PROTEIN"/>
    <property type="match status" value="1"/>
</dbReference>
<evidence type="ECO:0000256" key="1">
    <source>
        <dbReference type="ARBA" id="ARBA00005184"/>
    </source>
</evidence>
<evidence type="ECO:0000256" key="7">
    <source>
        <dbReference type="ARBA" id="ARBA00047928"/>
    </source>
</evidence>
<dbReference type="GO" id="GO:0045490">
    <property type="term" value="P:pectin catabolic process"/>
    <property type="evidence" value="ECO:0007669"/>
    <property type="project" value="UniProtKB-UniPathway"/>
</dbReference>
<evidence type="ECO:0000256" key="5">
    <source>
        <dbReference type="ARBA" id="ARBA00023085"/>
    </source>
</evidence>
<keyword evidence="9" id="KW-0732">Signal</keyword>
<keyword evidence="6" id="KW-0325">Glycoprotein</keyword>
<evidence type="ECO:0000259" key="10">
    <source>
        <dbReference type="Pfam" id="PF01095"/>
    </source>
</evidence>
<dbReference type="Gene3D" id="2.160.20.10">
    <property type="entry name" value="Single-stranded right-handed beta-helix, Pectin lyase-like"/>
    <property type="match status" value="1"/>
</dbReference>
<dbReference type="SUPFAM" id="SSF51126">
    <property type="entry name" value="Pectin lyase-like"/>
    <property type="match status" value="1"/>
</dbReference>
<dbReference type="EMBL" id="KB870806">
    <property type="protein sequence ID" value="EOA34108.1"/>
    <property type="molecule type" value="Genomic_DNA"/>
</dbReference>
<organism evidence="11 12">
    <name type="scientific">Capsella rubella</name>
    <dbReference type="NCBI Taxonomy" id="81985"/>
    <lineage>
        <taxon>Eukaryota</taxon>
        <taxon>Viridiplantae</taxon>
        <taxon>Streptophyta</taxon>
        <taxon>Embryophyta</taxon>
        <taxon>Tracheophyta</taxon>
        <taxon>Spermatophyta</taxon>
        <taxon>Magnoliopsida</taxon>
        <taxon>eudicotyledons</taxon>
        <taxon>Gunneridae</taxon>
        <taxon>Pentapetalae</taxon>
        <taxon>rosids</taxon>
        <taxon>malvids</taxon>
        <taxon>Brassicales</taxon>
        <taxon>Brassicaceae</taxon>
        <taxon>Camelineae</taxon>
        <taxon>Capsella</taxon>
    </lineage>
</organism>
<keyword evidence="12" id="KW-1185">Reference proteome</keyword>
<dbReference type="InterPro" id="IPR012334">
    <property type="entry name" value="Pectin_lyas_fold"/>
</dbReference>
<dbReference type="AlphaFoldDB" id="R0IBV1"/>
<evidence type="ECO:0000256" key="4">
    <source>
        <dbReference type="ARBA" id="ARBA00022801"/>
    </source>
</evidence>
<comment type="function">
    <text evidence="8">Acts in the modification of cell walls via demethylesterification of cell wall pectin.</text>
</comment>
<feature type="signal peptide" evidence="9">
    <location>
        <begin position="1"/>
        <end position="20"/>
    </location>
</feature>
<feature type="domain" description="Pectinesterase catalytic" evidence="10">
    <location>
        <begin position="43"/>
        <end position="324"/>
    </location>
</feature>
<dbReference type="Proteomes" id="UP000029121">
    <property type="component" value="Unassembled WGS sequence"/>
</dbReference>
<dbReference type="EC" id="3.1.1.11" evidence="3"/>
<evidence type="ECO:0000256" key="6">
    <source>
        <dbReference type="ARBA" id="ARBA00023180"/>
    </source>
</evidence>
<evidence type="ECO:0000256" key="8">
    <source>
        <dbReference type="ARBA" id="ARBA00057335"/>
    </source>
</evidence>
<comment type="catalytic activity">
    <reaction evidence="7">
        <text>[(1-&gt;4)-alpha-D-galacturonosyl methyl ester](n) + n H2O = [(1-&gt;4)-alpha-D-galacturonosyl](n) + n methanol + n H(+)</text>
        <dbReference type="Rhea" id="RHEA:22380"/>
        <dbReference type="Rhea" id="RHEA-COMP:14570"/>
        <dbReference type="Rhea" id="RHEA-COMP:14573"/>
        <dbReference type="ChEBI" id="CHEBI:15377"/>
        <dbReference type="ChEBI" id="CHEBI:15378"/>
        <dbReference type="ChEBI" id="CHEBI:17790"/>
        <dbReference type="ChEBI" id="CHEBI:140522"/>
        <dbReference type="ChEBI" id="CHEBI:140523"/>
        <dbReference type="EC" id="3.1.1.11"/>
    </reaction>
</comment>
<accession>R0IBV1</accession>
<dbReference type="GO" id="GO:0030599">
    <property type="term" value="F:pectinesterase activity"/>
    <property type="evidence" value="ECO:0007669"/>
    <property type="project" value="UniProtKB-EC"/>
</dbReference>
<sequence>MESLVCVFALSIFYVTLVSSHTVSNVSEGIRLEDTNNDIVPTIVVDKYGYGNFKTIQSAIDSVPFGRNYWTKIYVRQGLYHEKVTIPRYKTKIQLEGYRSSQTIVQYNDAGSSVNSATLTVLAEFFVATNITFKEKPLTPYGEIRVAPAVLLAADKAAFYGCVFVSMQDTLGDLVGRHFFRLCYIKGAIDFIWGGGQSLYQSCTIEVKGVTTASNDEADGGLIAGYITAQGRASEQDTSGFVFRGCKILGSGKAFLGRAYGSHSRVLFVHTNMADVIVPQGWDIWTDPKQVSTTTFGEVNCYGPGANKKRRVAWEKKLSYQDVAYFVNRTTFINKEGWIESLPPHILTLSPSSSPDDNSFV</sequence>
<name>R0IBV1_9BRAS</name>
<evidence type="ECO:0000256" key="2">
    <source>
        <dbReference type="ARBA" id="ARBA00008891"/>
    </source>
</evidence>
<dbReference type="InterPro" id="IPR011050">
    <property type="entry name" value="Pectin_lyase_fold/virulence"/>
</dbReference>
<dbReference type="PANTHER" id="PTHR31321">
    <property type="entry name" value="ACYL-COA THIOESTER HYDROLASE YBHC-RELATED"/>
    <property type="match status" value="1"/>
</dbReference>
<comment type="pathway">
    <text evidence="1">Glycan metabolism; pectin degradation; 2-dehydro-3-deoxy-D-gluconate from pectin: step 1/5.</text>
</comment>
<dbReference type="InterPro" id="IPR000070">
    <property type="entry name" value="Pectinesterase_cat"/>
</dbReference>
<gene>
    <name evidence="11" type="ORF">CARUB_v10021607mg</name>
</gene>
<dbReference type="GO" id="GO:0042545">
    <property type="term" value="P:cell wall modification"/>
    <property type="evidence" value="ECO:0007669"/>
    <property type="project" value="InterPro"/>
</dbReference>
<dbReference type="eggNOG" id="ENOG502QVK0">
    <property type="taxonomic scope" value="Eukaryota"/>
</dbReference>
<protein>
    <recommendedName>
        <fullName evidence="3">pectinesterase</fullName>
        <ecNumber evidence="3">3.1.1.11</ecNumber>
    </recommendedName>
</protein>
<evidence type="ECO:0000313" key="12">
    <source>
        <dbReference type="Proteomes" id="UP000029121"/>
    </source>
</evidence>
<evidence type="ECO:0000256" key="3">
    <source>
        <dbReference type="ARBA" id="ARBA00013229"/>
    </source>
</evidence>
<keyword evidence="4" id="KW-0378">Hydrolase</keyword>
<dbReference type="Pfam" id="PF01095">
    <property type="entry name" value="Pectinesterase"/>
    <property type="match status" value="1"/>
</dbReference>
<evidence type="ECO:0000256" key="9">
    <source>
        <dbReference type="SAM" id="SignalP"/>
    </source>
</evidence>
<evidence type="ECO:0000313" key="11">
    <source>
        <dbReference type="EMBL" id="EOA34108.1"/>
    </source>
</evidence>
<dbReference type="STRING" id="81985.R0IBV1"/>
<keyword evidence="5" id="KW-0063">Aspartyl esterase</keyword>
<feature type="chain" id="PRO_5011120314" description="pectinesterase" evidence="9">
    <location>
        <begin position="21"/>
        <end position="361"/>
    </location>
</feature>